<sequence length="208" mass="23177">MAAKVTIMVLKVDLECSKCYKKVKKVLSRFPEIQDQIYDEKKNTVTIKVLSCCPEKLRDKICRKGGGSIKSIEIKSPEKPKEPEKKKEPEKPKEPEKKKEPEKSKEPEKKKEPEKPKDKAADKPKVTFVDPPKSPPKPPVPVPVLVPVPAPCYPPNYPFGVCCPECYGGRGWGPCYHGRGPTICYDGYYGRPVYDSWGGGGGGGCRIM</sequence>
<gene>
    <name evidence="1" type="ORF">OWV82_023903</name>
</gene>
<dbReference type="Proteomes" id="UP001164539">
    <property type="component" value="Chromosome 13"/>
</dbReference>
<reference evidence="1 2" key="1">
    <citation type="journal article" date="2023" name="Science">
        <title>Complex scaffold remodeling in plant triterpene biosynthesis.</title>
        <authorList>
            <person name="De La Pena R."/>
            <person name="Hodgson H."/>
            <person name="Liu J.C."/>
            <person name="Stephenson M.J."/>
            <person name="Martin A.C."/>
            <person name="Owen C."/>
            <person name="Harkess A."/>
            <person name="Leebens-Mack J."/>
            <person name="Jimenez L.E."/>
            <person name="Osbourn A."/>
            <person name="Sattely E.S."/>
        </authorList>
    </citation>
    <scope>NUCLEOTIDE SEQUENCE [LARGE SCALE GENOMIC DNA]</scope>
    <source>
        <strain evidence="2">cv. JPN11</strain>
        <tissue evidence="1">Leaf</tissue>
    </source>
</reference>
<comment type="caution">
    <text evidence="1">The sequence shown here is derived from an EMBL/GenBank/DDBJ whole genome shotgun (WGS) entry which is preliminary data.</text>
</comment>
<protein>
    <submittedName>
        <fullName evidence="1">Pollen-specific leucine-rich repeat extensin-like protein 1 isoform X1</fullName>
    </submittedName>
</protein>
<name>A0ACC1WYH1_MELAZ</name>
<keyword evidence="2" id="KW-1185">Reference proteome</keyword>
<organism evidence="1 2">
    <name type="scientific">Melia azedarach</name>
    <name type="common">Chinaberry tree</name>
    <dbReference type="NCBI Taxonomy" id="155640"/>
    <lineage>
        <taxon>Eukaryota</taxon>
        <taxon>Viridiplantae</taxon>
        <taxon>Streptophyta</taxon>
        <taxon>Embryophyta</taxon>
        <taxon>Tracheophyta</taxon>
        <taxon>Spermatophyta</taxon>
        <taxon>Magnoliopsida</taxon>
        <taxon>eudicotyledons</taxon>
        <taxon>Gunneridae</taxon>
        <taxon>Pentapetalae</taxon>
        <taxon>rosids</taxon>
        <taxon>malvids</taxon>
        <taxon>Sapindales</taxon>
        <taxon>Meliaceae</taxon>
        <taxon>Melia</taxon>
    </lineage>
</organism>
<dbReference type="EMBL" id="CM051406">
    <property type="protein sequence ID" value="KAJ4704094.1"/>
    <property type="molecule type" value="Genomic_DNA"/>
</dbReference>
<evidence type="ECO:0000313" key="1">
    <source>
        <dbReference type="EMBL" id="KAJ4704094.1"/>
    </source>
</evidence>
<evidence type="ECO:0000313" key="2">
    <source>
        <dbReference type="Proteomes" id="UP001164539"/>
    </source>
</evidence>
<accession>A0ACC1WYH1</accession>
<proteinExistence type="predicted"/>